<evidence type="ECO:0000256" key="3">
    <source>
        <dbReference type="SAM" id="Phobius"/>
    </source>
</evidence>
<keyword evidence="5" id="KW-1185">Reference proteome</keyword>
<accession>A0A0N5AL97</accession>
<protein>
    <submittedName>
        <fullName evidence="6">COesterase domain-containing protein</fullName>
    </submittedName>
</protein>
<evidence type="ECO:0000256" key="1">
    <source>
        <dbReference type="ARBA" id="ARBA00005964"/>
    </source>
</evidence>
<proteinExistence type="inferred from homology"/>
<dbReference type="WBParaSite" id="SMUV_0000530601-mRNA-1">
    <property type="protein sequence ID" value="SMUV_0000530601-mRNA-1"/>
    <property type="gene ID" value="SMUV_0000530601"/>
</dbReference>
<dbReference type="SUPFAM" id="SSF53474">
    <property type="entry name" value="alpha/beta-Hydrolases"/>
    <property type="match status" value="1"/>
</dbReference>
<evidence type="ECO:0000313" key="5">
    <source>
        <dbReference type="Proteomes" id="UP000046393"/>
    </source>
</evidence>
<dbReference type="InterPro" id="IPR029058">
    <property type="entry name" value="AB_hydrolase_fold"/>
</dbReference>
<evidence type="ECO:0000313" key="6">
    <source>
        <dbReference type="WBParaSite" id="SMUV_0000530601-mRNA-1"/>
    </source>
</evidence>
<keyword evidence="2" id="KW-0732">Signal</keyword>
<dbReference type="InterPro" id="IPR019819">
    <property type="entry name" value="Carboxylesterase_B_CS"/>
</dbReference>
<sequence>MCFTINRNYAFPRNAHPIELTIDSGSIRGEYLREGANDFAVFKGIPYAAPPVGALRFQLPEPPPNWLGVMNATSYSAMCTQKPRNRKTDPIFKESIHTSEDCLYLNVFGPPPFTNDTYPVIVWIHGGNFQSGSSADYSQEAILNNFVARKIIFITFNYRLGPLGFMSTGDDVIPGNNGLWDQIYALKWVQKNAHVFGGDPNNVILMGHGSGAASASILALSPRAEGLFHRIILMSGTALTPGIIRNSAINATWNLDRKLHCRSFNSSELIQCFRKQLEKEIIEAVDSDVSDYEDFVPIIDGKSGIIPETAEMLATYRPKVPLMLGTTRDESALKLVILNEKKINESGMSKMTAELLVQNLTDSFSFFKNQRLIIQGCMHEYIWKKVSPAFGTSVLYNSILEMFSHFWYDAPASRLASYYARDVPVYLYSFDHISENLDYDRAFHGCDQIFLFEFEPRFLSKRSDRNWQLDRRLTEIFSELIVNFAKYSVPTPETAGFSFNWTSMNVKYLNYLSITDNPSMNVGFRWQGHVFWNSYVRDLDDVDVGNLQKIAQLEKKLGYFQLATWTLLISAAFFFTILVGLACYCTRKENEEEDL</sequence>
<dbReference type="STRING" id="451379.A0A0N5AL97"/>
<feature type="transmembrane region" description="Helical" evidence="3">
    <location>
        <begin position="562"/>
        <end position="585"/>
    </location>
</feature>
<feature type="domain" description="Carboxylesterase type B" evidence="4">
    <location>
        <begin position="20"/>
        <end position="524"/>
    </location>
</feature>
<organism evidence="5 6">
    <name type="scientific">Syphacia muris</name>
    <dbReference type="NCBI Taxonomy" id="451379"/>
    <lineage>
        <taxon>Eukaryota</taxon>
        <taxon>Metazoa</taxon>
        <taxon>Ecdysozoa</taxon>
        <taxon>Nematoda</taxon>
        <taxon>Chromadorea</taxon>
        <taxon>Rhabditida</taxon>
        <taxon>Spirurina</taxon>
        <taxon>Oxyuridomorpha</taxon>
        <taxon>Oxyuroidea</taxon>
        <taxon>Oxyuridae</taxon>
        <taxon>Syphacia</taxon>
    </lineage>
</organism>
<dbReference type="ESTHER" id="9bila-a0a0n5al97">
    <property type="family name" value="OtherNon-catalytic_C"/>
</dbReference>
<dbReference type="Gene3D" id="3.40.50.1820">
    <property type="entry name" value="alpha/beta hydrolase"/>
    <property type="match status" value="1"/>
</dbReference>
<dbReference type="PROSITE" id="PS00941">
    <property type="entry name" value="CARBOXYLESTERASE_B_2"/>
    <property type="match status" value="1"/>
</dbReference>
<dbReference type="Pfam" id="PF00135">
    <property type="entry name" value="COesterase"/>
    <property type="match status" value="1"/>
</dbReference>
<keyword evidence="3" id="KW-0472">Membrane</keyword>
<dbReference type="AlphaFoldDB" id="A0A0N5AL97"/>
<comment type="similarity">
    <text evidence="1">Belongs to the type-B carboxylesterase/lipase family.</text>
</comment>
<keyword evidence="3" id="KW-1133">Transmembrane helix</keyword>
<dbReference type="InterPro" id="IPR051093">
    <property type="entry name" value="Neuroligin/BSAL"/>
</dbReference>
<reference evidence="6" key="1">
    <citation type="submission" date="2017-02" db="UniProtKB">
        <authorList>
            <consortium name="WormBaseParasite"/>
        </authorList>
    </citation>
    <scope>IDENTIFICATION</scope>
</reference>
<dbReference type="PANTHER" id="PTHR43903">
    <property type="entry name" value="NEUROLIGIN"/>
    <property type="match status" value="1"/>
</dbReference>
<evidence type="ECO:0000256" key="2">
    <source>
        <dbReference type="ARBA" id="ARBA00022729"/>
    </source>
</evidence>
<dbReference type="Proteomes" id="UP000046393">
    <property type="component" value="Unplaced"/>
</dbReference>
<evidence type="ECO:0000259" key="4">
    <source>
        <dbReference type="Pfam" id="PF00135"/>
    </source>
</evidence>
<name>A0A0N5AL97_9BILA</name>
<dbReference type="InterPro" id="IPR002018">
    <property type="entry name" value="CarbesteraseB"/>
</dbReference>
<keyword evidence="3" id="KW-0812">Transmembrane</keyword>